<evidence type="ECO:0000256" key="4">
    <source>
        <dbReference type="SAM" id="MobiDB-lite"/>
    </source>
</evidence>
<feature type="region of interest" description="Disordered" evidence="4">
    <location>
        <begin position="69"/>
        <end position="115"/>
    </location>
</feature>
<dbReference type="SUPFAM" id="SSF57701">
    <property type="entry name" value="Zn2/Cys6 DNA-binding domain"/>
    <property type="match status" value="1"/>
</dbReference>
<feature type="domain" description="Zn(2)-C6 fungal-type" evidence="5">
    <location>
        <begin position="38"/>
        <end position="69"/>
    </location>
</feature>
<sequence>MDPDQPGGFFSTFSIVDPAASAQEGPSRPQRRNRRVFVCIPCHRRKLKCDKAQPCSRCIQAGSPGECVYQRGTSSRHNEEPSTDAEDTLPVRGGPQRSSQASITPVPSDTSERKARLSGVSHWAAIAREFEEAWPFIMGADQQWESRHNQIQSLKFLFPSRLMSNFPLGGVSDFSQTRAQILENLPPQPIVDALIQYYFRAFGPTHQLIHPQIFDQELRAFWVDTNGQTSEGWLAQLCMMLALGCQVAPDRLLGAAGRSAHDLTDFFLDAAQFFFAGSSYFAMPTLATVRLLCLAVLARIMEIIKGSEMAHLVFLMGFLTRLAMTMHLHRATSLCQEMPPFESEMRKRIWITIQLLDLHVAMRTGTSFLQRDYDADAPLNVNDDDFIFSPEHGWVLDPGPWVSSQEPTDSSFQIILARLLPLLTEIMNTVNSPTLPPFEYEKVQAWTVQLSQELQDAESLLAIRPHDHQAERRERRAVQMNFLSVIVHRALLALHHEYAREPYSQQFPDSTVAIIESSLALLRTQHTWHHTSAPIRHPARFCDLSAEAGGSKGTQPLYEPSVPETPPTTSLQLPLDLDLGLDEPSASLFPSAWLVDLCHDDFSAATFYIILALRRREFDKHNATLQHRPRNKLPLPAPSRLTAYTMLKQAINIFQELARHSRPQFEEFIRLQVSMGCLHSLVKGEPILPTLLTMADGIEQMVFRCRNNVVLWEQARRQFPHLDSVRPDTMFGFGPGLGPQM</sequence>
<dbReference type="InterPro" id="IPR050613">
    <property type="entry name" value="Sec_Metabolite_Reg"/>
</dbReference>
<dbReference type="CDD" id="cd00067">
    <property type="entry name" value="GAL4"/>
    <property type="match status" value="1"/>
</dbReference>
<evidence type="ECO:0000256" key="1">
    <source>
        <dbReference type="ARBA" id="ARBA00004123"/>
    </source>
</evidence>
<dbReference type="Pfam" id="PF04082">
    <property type="entry name" value="Fungal_trans"/>
    <property type="match status" value="1"/>
</dbReference>
<dbReference type="PROSITE" id="PS00463">
    <property type="entry name" value="ZN2_CY6_FUNGAL_1"/>
    <property type="match status" value="1"/>
</dbReference>
<reference evidence="6" key="1">
    <citation type="journal article" date="2023" name="Mol. Phylogenet. Evol.">
        <title>Genome-scale phylogeny and comparative genomics of the fungal order Sordariales.</title>
        <authorList>
            <person name="Hensen N."/>
            <person name="Bonometti L."/>
            <person name="Westerberg I."/>
            <person name="Brannstrom I.O."/>
            <person name="Guillou S."/>
            <person name="Cros-Aarteil S."/>
            <person name="Calhoun S."/>
            <person name="Haridas S."/>
            <person name="Kuo A."/>
            <person name="Mondo S."/>
            <person name="Pangilinan J."/>
            <person name="Riley R."/>
            <person name="LaButti K."/>
            <person name="Andreopoulos B."/>
            <person name="Lipzen A."/>
            <person name="Chen C."/>
            <person name="Yan M."/>
            <person name="Daum C."/>
            <person name="Ng V."/>
            <person name="Clum A."/>
            <person name="Steindorff A."/>
            <person name="Ohm R.A."/>
            <person name="Martin F."/>
            <person name="Silar P."/>
            <person name="Natvig D.O."/>
            <person name="Lalanne C."/>
            <person name="Gautier V."/>
            <person name="Ament-Velasquez S.L."/>
            <person name="Kruys A."/>
            <person name="Hutchinson M.I."/>
            <person name="Powell A.J."/>
            <person name="Barry K."/>
            <person name="Miller A.N."/>
            <person name="Grigoriev I.V."/>
            <person name="Debuchy R."/>
            <person name="Gladieux P."/>
            <person name="Hiltunen Thoren M."/>
            <person name="Johannesson H."/>
        </authorList>
    </citation>
    <scope>NUCLEOTIDE SEQUENCE</scope>
    <source>
        <strain evidence="6">CBS 958.72</strain>
    </source>
</reference>
<protein>
    <recommendedName>
        <fullName evidence="5">Zn(2)-C6 fungal-type domain-containing protein</fullName>
    </recommendedName>
</protein>
<dbReference type="GO" id="GO:0003677">
    <property type="term" value="F:DNA binding"/>
    <property type="evidence" value="ECO:0007669"/>
    <property type="project" value="InterPro"/>
</dbReference>
<dbReference type="Gene3D" id="4.10.240.10">
    <property type="entry name" value="Zn(2)-C6 fungal-type DNA-binding domain"/>
    <property type="match status" value="1"/>
</dbReference>
<dbReference type="GO" id="GO:0000981">
    <property type="term" value="F:DNA-binding transcription factor activity, RNA polymerase II-specific"/>
    <property type="evidence" value="ECO:0007669"/>
    <property type="project" value="InterPro"/>
</dbReference>
<evidence type="ECO:0000256" key="2">
    <source>
        <dbReference type="ARBA" id="ARBA00022723"/>
    </source>
</evidence>
<feature type="region of interest" description="Disordered" evidence="4">
    <location>
        <begin position="1"/>
        <end position="30"/>
    </location>
</feature>
<dbReference type="GO" id="GO:0006351">
    <property type="term" value="P:DNA-templated transcription"/>
    <property type="evidence" value="ECO:0007669"/>
    <property type="project" value="InterPro"/>
</dbReference>
<feature type="compositionally biased region" description="Polar residues" evidence="4">
    <location>
        <begin position="96"/>
        <end position="109"/>
    </location>
</feature>
<comment type="subcellular location">
    <subcellularLocation>
        <location evidence="1">Nucleus</location>
    </subcellularLocation>
</comment>
<dbReference type="SMART" id="SM00906">
    <property type="entry name" value="Fungal_trans"/>
    <property type="match status" value="1"/>
</dbReference>
<comment type="caution">
    <text evidence="6">The sequence shown here is derived from an EMBL/GenBank/DDBJ whole genome shotgun (WGS) entry which is preliminary data.</text>
</comment>
<evidence type="ECO:0000259" key="5">
    <source>
        <dbReference type="PROSITE" id="PS50048"/>
    </source>
</evidence>
<dbReference type="PANTHER" id="PTHR31001:SF58">
    <property type="entry name" value="ZN(II)2CYS6 TRANSCRIPTION FACTOR (EUROFUNG)"/>
    <property type="match status" value="1"/>
</dbReference>
<reference evidence="6" key="2">
    <citation type="submission" date="2023-06" db="EMBL/GenBank/DDBJ databases">
        <authorList>
            <consortium name="Lawrence Berkeley National Laboratory"/>
            <person name="Haridas S."/>
            <person name="Hensen N."/>
            <person name="Bonometti L."/>
            <person name="Westerberg I."/>
            <person name="Brannstrom I.O."/>
            <person name="Guillou S."/>
            <person name="Cros-Aarteil S."/>
            <person name="Calhoun S."/>
            <person name="Kuo A."/>
            <person name="Mondo S."/>
            <person name="Pangilinan J."/>
            <person name="Riley R."/>
            <person name="Labutti K."/>
            <person name="Andreopoulos B."/>
            <person name="Lipzen A."/>
            <person name="Chen C."/>
            <person name="Yanf M."/>
            <person name="Daum C."/>
            <person name="Ng V."/>
            <person name="Clum A."/>
            <person name="Steindorff A."/>
            <person name="Ohm R."/>
            <person name="Martin F."/>
            <person name="Silar P."/>
            <person name="Natvig D."/>
            <person name="Lalanne C."/>
            <person name="Gautier V."/>
            <person name="Ament-Velasquez S.L."/>
            <person name="Kruys A."/>
            <person name="Hutchinson M.I."/>
            <person name="Powell A.J."/>
            <person name="Barry K."/>
            <person name="Miller A.N."/>
            <person name="Grigoriev I.V."/>
            <person name="Debuchy R."/>
            <person name="Gladieux P."/>
            <person name="Thoren M.H."/>
            <person name="Johannesson H."/>
        </authorList>
    </citation>
    <scope>NUCLEOTIDE SEQUENCE</scope>
    <source>
        <strain evidence="6">CBS 958.72</strain>
    </source>
</reference>
<organism evidence="6 7">
    <name type="scientific">Lasiosphaeria ovina</name>
    <dbReference type="NCBI Taxonomy" id="92902"/>
    <lineage>
        <taxon>Eukaryota</taxon>
        <taxon>Fungi</taxon>
        <taxon>Dikarya</taxon>
        <taxon>Ascomycota</taxon>
        <taxon>Pezizomycotina</taxon>
        <taxon>Sordariomycetes</taxon>
        <taxon>Sordariomycetidae</taxon>
        <taxon>Sordariales</taxon>
        <taxon>Lasiosphaeriaceae</taxon>
        <taxon>Lasiosphaeria</taxon>
    </lineage>
</organism>
<dbReference type="AlphaFoldDB" id="A0AAE0NJ20"/>
<dbReference type="InterPro" id="IPR007219">
    <property type="entry name" value="XnlR_reg_dom"/>
</dbReference>
<dbReference type="InterPro" id="IPR036864">
    <property type="entry name" value="Zn2-C6_fun-type_DNA-bd_sf"/>
</dbReference>
<proteinExistence type="predicted"/>
<keyword evidence="2" id="KW-0479">Metal-binding</keyword>
<dbReference type="EMBL" id="JAULSN010000001">
    <property type="protein sequence ID" value="KAK3382438.1"/>
    <property type="molecule type" value="Genomic_DNA"/>
</dbReference>
<dbReference type="CDD" id="cd12148">
    <property type="entry name" value="fungal_TF_MHR"/>
    <property type="match status" value="1"/>
</dbReference>
<dbReference type="InterPro" id="IPR001138">
    <property type="entry name" value="Zn2Cys6_DnaBD"/>
</dbReference>
<evidence type="ECO:0000313" key="6">
    <source>
        <dbReference type="EMBL" id="KAK3382438.1"/>
    </source>
</evidence>
<dbReference type="SMART" id="SM00066">
    <property type="entry name" value="GAL4"/>
    <property type="match status" value="1"/>
</dbReference>
<gene>
    <name evidence="6" type="ORF">B0T24DRAFT_13260</name>
</gene>
<keyword evidence="7" id="KW-1185">Reference proteome</keyword>
<name>A0AAE0NJ20_9PEZI</name>
<dbReference type="PROSITE" id="PS50048">
    <property type="entry name" value="ZN2_CY6_FUNGAL_2"/>
    <property type="match status" value="1"/>
</dbReference>
<evidence type="ECO:0000313" key="7">
    <source>
        <dbReference type="Proteomes" id="UP001287356"/>
    </source>
</evidence>
<evidence type="ECO:0000256" key="3">
    <source>
        <dbReference type="ARBA" id="ARBA00023242"/>
    </source>
</evidence>
<dbReference type="GO" id="GO:0005634">
    <property type="term" value="C:nucleus"/>
    <property type="evidence" value="ECO:0007669"/>
    <property type="project" value="UniProtKB-SubCell"/>
</dbReference>
<dbReference type="GO" id="GO:0008270">
    <property type="term" value="F:zinc ion binding"/>
    <property type="evidence" value="ECO:0007669"/>
    <property type="project" value="InterPro"/>
</dbReference>
<dbReference type="Pfam" id="PF00172">
    <property type="entry name" value="Zn_clus"/>
    <property type="match status" value="1"/>
</dbReference>
<accession>A0AAE0NJ20</accession>
<dbReference type="Proteomes" id="UP001287356">
    <property type="component" value="Unassembled WGS sequence"/>
</dbReference>
<keyword evidence="3" id="KW-0539">Nucleus</keyword>
<dbReference type="PANTHER" id="PTHR31001">
    <property type="entry name" value="UNCHARACTERIZED TRANSCRIPTIONAL REGULATORY PROTEIN"/>
    <property type="match status" value="1"/>
</dbReference>